<evidence type="ECO:0000259" key="4">
    <source>
        <dbReference type="Pfam" id="PF00884"/>
    </source>
</evidence>
<keyword evidence="6" id="KW-1185">Reference proteome</keyword>
<dbReference type="Proteomes" id="UP001054902">
    <property type="component" value="Unassembled WGS sequence"/>
</dbReference>
<dbReference type="InterPro" id="IPR000917">
    <property type="entry name" value="Sulfatase_N"/>
</dbReference>
<comment type="caution">
    <text evidence="5">The sequence shown here is derived from an EMBL/GenBank/DDBJ whole genome shotgun (WGS) entry which is preliminary data.</text>
</comment>
<name>A0AAD3D3R9_9STRA</name>
<gene>
    <name evidence="5" type="ORF">CTEN210_13833</name>
</gene>
<evidence type="ECO:0000256" key="3">
    <source>
        <dbReference type="SAM" id="SignalP"/>
    </source>
</evidence>
<organism evidence="5 6">
    <name type="scientific">Chaetoceros tenuissimus</name>
    <dbReference type="NCBI Taxonomy" id="426638"/>
    <lineage>
        <taxon>Eukaryota</taxon>
        <taxon>Sar</taxon>
        <taxon>Stramenopiles</taxon>
        <taxon>Ochrophyta</taxon>
        <taxon>Bacillariophyta</taxon>
        <taxon>Coscinodiscophyceae</taxon>
        <taxon>Chaetocerotophycidae</taxon>
        <taxon>Chaetocerotales</taxon>
        <taxon>Chaetocerotaceae</taxon>
        <taxon>Chaetoceros</taxon>
    </lineage>
</organism>
<dbReference type="Pfam" id="PF00884">
    <property type="entry name" value="Sulfatase"/>
    <property type="match status" value="1"/>
</dbReference>
<accession>A0AAD3D3R9</accession>
<keyword evidence="2" id="KW-0378">Hydrolase</keyword>
<feature type="chain" id="PRO_5042190989" description="Sulfatase N-terminal domain-containing protein" evidence="3">
    <location>
        <begin position="19"/>
        <end position="543"/>
    </location>
</feature>
<evidence type="ECO:0000256" key="1">
    <source>
        <dbReference type="ARBA" id="ARBA00008779"/>
    </source>
</evidence>
<sequence length="543" mass="61599">MIALLVVLLTLLAAPINGEESSKRPNVLIILADDVGTGDVPGYWGNESVEMVNLKNLQANGLTFHNCHSTPWCSPSRYELLSGNYPHRGNKAFSSWGFKEEANQFYNYQKSIAQVLKEEANYHTAMVGKWHLGLRAPGSFDNCEENLLTCNDMDWTKRIEDGPNDIGFDESFYTIHGIHNPPFSFIRNGYIETDPSNVTYWNAGSHTTSNGESIIATSGEGDINWDTTQFDQLLVKEANIFLDNHLEKRAEDPFFLYIALGELHKPHSPPDFYGDGTPIAGTQGHPQLDCLYEMDKNIGALISSLETKGLIEDTLIIFTSDNGGLKSSTKRPGRILRGMKGDIYEGGHRVPLVMRYDRMFPKGEVRNSHFVGLNDIYATIAEIAQVTIPDTSAQDSISFADYAMSNDNTSNMRKYLGVWNKAHSDEAILFKHFKYIRFHFPEQREELYNLKVDIGETNNLLESNPQKYSALRKKLKKKLRKIGLCPHDFTNKPVKLQDGKNKGKKVTCDWFKADPRRCKWQKVGELKCNSVCGRFRKYCQYFK</sequence>
<dbReference type="PANTHER" id="PTHR42693">
    <property type="entry name" value="ARYLSULFATASE FAMILY MEMBER"/>
    <property type="match status" value="1"/>
</dbReference>
<dbReference type="GO" id="GO:0004065">
    <property type="term" value="F:arylsulfatase activity"/>
    <property type="evidence" value="ECO:0007669"/>
    <property type="project" value="TreeGrafter"/>
</dbReference>
<proteinExistence type="inferred from homology"/>
<evidence type="ECO:0000313" key="6">
    <source>
        <dbReference type="Proteomes" id="UP001054902"/>
    </source>
</evidence>
<protein>
    <recommendedName>
        <fullName evidence="4">Sulfatase N-terminal domain-containing protein</fullName>
    </recommendedName>
</protein>
<comment type="similarity">
    <text evidence="1">Belongs to the sulfatase family.</text>
</comment>
<evidence type="ECO:0000313" key="5">
    <source>
        <dbReference type="EMBL" id="GFH57357.1"/>
    </source>
</evidence>
<dbReference type="Gene3D" id="3.40.720.10">
    <property type="entry name" value="Alkaline Phosphatase, subunit A"/>
    <property type="match status" value="1"/>
</dbReference>
<feature type="domain" description="Sulfatase N-terminal" evidence="4">
    <location>
        <begin position="25"/>
        <end position="385"/>
    </location>
</feature>
<reference evidence="5 6" key="1">
    <citation type="journal article" date="2021" name="Sci. Rep.">
        <title>The genome of the diatom Chaetoceros tenuissimus carries an ancient integrated fragment of an extant virus.</title>
        <authorList>
            <person name="Hongo Y."/>
            <person name="Kimura K."/>
            <person name="Takaki Y."/>
            <person name="Yoshida Y."/>
            <person name="Baba S."/>
            <person name="Kobayashi G."/>
            <person name="Nagasaki K."/>
            <person name="Hano T."/>
            <person name="Tomaru Y."/>
        </authorList>
    </citation>
    <scope>NUCLEOTIDE SEQUENCE [LARGE SCALE GENOMIC DNA]</scope>
    <source>
        <strain evidence="5 6">NIES-3715</strain>
    </source>
</reference>
<dbReference type="Gene3D" id="3.30.1120.10">
    <property type="match status" value="1"/>
</dbReference>
<evidence type="ECO:0000256" key="2">
    <source>
        <dbReference type="ARBA" id="ARBA00022801"/>
    </source>
</evidence>
<dbReference type="AlphaFoldDB" id="A0AAD3D3R9"/>
<dbReference type="InterPro" id="IPR017850">
    <property type="entry name" value="Alkaline_phosphatase_core_sf"/>
</dbReference>
<dbReference type="SUPFAM" id="SSF53649">
    <property type="entry name" value="Alkaline phosphatase-like"/>
    <property type="match status" value="1"/>
</dbReference>
<dbReference type="InterPro" id="IPR050738">
    <property type="entry name" value="Sulfatase"/>
</dbReference>
<feature type="signal peptide" evidence="3">
    <location>
        <begin position="1"/>
        <end position="18"/>
    </location>
</feature>
<keyword evidence="3" id="KW-0732">Signal</keyword>
<dbReference type="PANTHER" id="PTHR42693:SF53">
    <property type="entry name" value="ENDO-4-O-SULFATASE"/>
    <property type="match status" value="1"/>
</dbReference>
<dbReference type="EMBL" id="BLLK01000058">
    <property type="protein sequence ID" value="GFH57357.1"/>
    <property type="molecule type" value="Genomic_DNA"/>
</dbReference>